<dbReference type="PROSITE" id="PS52016">
    <property type="entry name" value="TONB_DEPENDENT_REC_3"/>
    <property type="match status" value="1"/>
</dbReference>
<keyword evidence="12" id="KW-0732">Signal</keyword>
<proteinExistence type="inferred from homology"/>
<sequence length="925" mass="100259">MKNNQFTLKHLGRSTMAVAVSMCFVSVVQAQEPVAKVQRVEVTGSSIKRIQAEGSLPVQVITAKELAKTGATNVAEVIQNLPAMQGFQIADIAVGSNSGGIVTANIHDIGSSYTLVLLNGRRIAPTGSGSTVNLNSIPMSAIDRIEVLTDGASALYGSDAIAGVVNFVLKQNQQGGNVTGSAMVPLEGGGKSGYVSATYGFGDIDTDRFNVLMSVRHDVQRQLSATERDFGSTAYLPFSHEGKNFIYDRTSAFAVPANASVTFKKLANGTTIPAYSFNPYEKKNGKCAERNFYSLNNASTATSVTQNCAYDFANTIEIYPESKRDSLYLTGRYKASDDLTFYSDVAYSRYDLTARIAANPVPVAIPLSSSLYATHVLPYLSATQAANVSAVSASYRAQDFGLRSSQTITDSKHLVVGAEGEYAGWSLNGGMTWSQNAIDEKYVGGYFKDKEFRDMISKNLFDPFQPAGNQTEATRKLMADSIFHGSVRTASTTLTGFDLRASREIYRLPAGALSLGLGADLRQYEYKNTPSAASVAGEIYNFAAPNQYELKRKSGGVFGELLIPVIKNLEMTAALRYDFIKPVSDLFNKKTVGEDLSSSTYKVSARYQALPNLLFRGSYGTGFKAPDMLSLAQPLVPNGVTAAAFDCPYPGTEFCKPGKLQYSQLSGGNAAIKAEKSDQFAIGFRFEPTSSFGFGADYWNVHITDAISGVSASQAFADPVTFKDLFTTYKTPAETQAYYAFKSVSTNIGQSKNSGIDWDFVGRTVLPFGRLTVNLAGTYVIESSYTKPGTKNDFTTSLGFYNDVSASVTFRNKLRFSSTLDTGNFSNTIIVNAVSHYLDKPTAARNVATNAFETVTLPIGNYGTLDWQGVYNYSKTMRITLGVKNLLNKEPPLSLRDSSGHQVGYDPRYADPLLRRVYLVGSYDF</sequence>
<evidence type="ECO:0000256" key="7">
    <source>
        <dbReference type="ARBA" id="ARBA00023136"/>
    </source>
</evidence>
<gene>
    <name evidence="15" type="ORF">H8K52_08310</name>
</gene>
<evidence type="ECO:0000256" key="9">
    <source>
        <dbReference type="ARBA" id="ARBA00023237"/>
    </source>
</evidence>
<evidence type="ECO:0000313" key="15">
    <source>
        <dbReference type="EMBL" id="MBC3807345.1"/>
    </source>
</evidence>
<evidence type="ECO:0000256" key="12">
    <source>
        <dbReference type="SAM" id="SignalP"/>
    </source>
</evidence>
<keyword evidence="7 10" id="KW-0472">Membrane</keyword>
<dbReference type="InterPro" id="IPR036942">
    <property type="entry name" value="Beta-barrel_TonB_sf"/>
</dbReference>
<comment type="caution">
    <text evidence="15">The sequence shown here is derived from an EMBL/GenBank/DDBJ whole genome shotgun (WGS) entry which is preliminary data.</text>
</comment>
<evidence type="ECO:0000256" key="2">
    <source>
        <dbReference type="ARBA" id="ARBA00009810"/>
    </source>
</evidence>
<evidence type="ECO:0000259" key="13">
    <source>
        <dbReference type="Pfam" id="PF00593"/>
    </source>
</evidence>
<dbReference type="SUPFAM" id="SSF56935">
    <property type="entry name" value="Porins"/>
    <property type="match status" value="1"/>
</dbReference>
<accession>A0ABR6X3C2</accession>
<evidence type="ECO:0000256" key="8">
    <source>
        <dbReference type="ARBA" id="ARBA00023170"/>
    </source>
</evidence>
<reference evidence="15 16" key="1">
    <citation type="submission" date="2020-08" db="EMBL/GenBank/DDBJ databases">
        <title>Novel species isolated from subtropical streams in China.</title>
        <authorList>
            <person name="Lu H."/>
        </authorList>
    </citation>
    <scope>NUCLEOTIDE SEQUENCE [LARGE SCALE GENOMIC DNA]</scope>
    <source>
        <strain evidence="15 16">KACC 16656</strain>
    </source>
</reference>
<comment type="similarity">
    <text evidence="2 10 11">Belongs to the TonB-dependent receptor family.</text>
</comment>
<keyword evidence="8 15" id="KW-0675">Receptor</keyword>
<dbReference type="PANTHER" id="PTHR47234:SF2">
    <property type="entry name" value="TONB-DEPENDENT RECEPTOR"/>
    <property type="match status" value="1"/>
</dbReference>
<comment type="subcellular location">
    <subcellularLocation>
        <location evidence="1 10">Cell outer membrane</location>
        <topology evidence="1 10">Multi-pass membrane protein</topology>
    </subcellularLocation>
</comment>
<evidence type="ECO:0000256" key="10">
    <source>
        <dbReference type="PROSITE-ProRule" id="PRU01360"/>
    </source>
</evidence>
<evidence type="ECO:0000256" key="4">
    <source>
        <dbReference type="ARBA" id="ARBA00022452"/>
    </source>
</evidence>
<evidence type="ECO:0000256" key="6">
    <source>
        <dbReference type="ARBA" id="ARBA00023077"/>
    </source>
</evidence>
<evidence type="ECO:0000259" key="14">
    <source>
        <dbReference type="Pfam" id="PF07715"/>
    </source>
</evidence>
<dbReference type="InterPro" id="IPR039426">
    <property type="entry name" value="TonB-dep_rcpt-like"/>
</dbReference>
<keyword evidence="3 10" id="KW-0813">Transport</keyword>
<dbReference type="InterPro" id="IPR000531">
    <property type="entry name" value="Beta-barrel_TonB"/>
</dbReference>
<keyword evidence="16" id="KW-1185">Reference proteome</keyword>
<evidence type="ECO:0000256" key="1">
    <source>
        <dbReference type="ARBA" id="ARBA00004571"/>
    </source>
</evidence>
<keyword evidence="4 10" id="KW-1134">Transmembrane beta strand</keyword>
<dbReference type="Pfam" id="PF00593">
    <property type="entry name" value="TonB_dep_Rec_b-barrel"/>
    <property type="match status" value="1"/>
</dbReference>
<evidence type="ECO:0000256" key="3">
    <source>
        <dbReference type="ARBA" id="ARBA00022448"/>
    </source>
</evidence>
<dbReference type="Proteomes" id="UP000648257">
    <property type="component" value="Unassembled WGS sequence"/>
</dbReference>
<evidence type="ECO:0000313" key="16">
    <source>
        <dbReference type="Proteomes" id="UP000648257"/>
    </source>
</evidence>
<dbReference type="RefSeq" id="WP_186922432.1">
    <property type="nucleotide sequence ID" value="NZ_JACOFW010000007.1"/>
</dbReference>
<feature type="domain" description="TonB-dependent receptor-like beta-barrel" evidence="13">
    <location>
        <begin position="391"/>
        <end position="886"/>
    </location>
</feature>
<feature type="chain" id="PRO_5046343763" evidence="12">
    <location>
        <begin position="31"/>
        <end position="925"/>
    </location>
</feature>
<keyword evidence="6 11" id="KW-0798">TonB box</keyword>
<protein>
    <submittedName>
        <fullName evidence="15">TonB-dependent receptor</fullName>
    </submittedName>
</protein>
<keyword evidence="5 10" id="KW-0812">Transmembrane</keyword>
<evidence type="ECO:0000256" key="5">
    <source>
        <dbReference type="ARBA" id="ARBA00022692"/>
    </source>
</evidence>
<dbReference type="PANTHER" id="PTHR47234">
    <property type="match status" value="1"/>
</dbReference>
<dbReference type="Gene3D" id="2.170.130.10">
    <property type="entry name" value="TonB-dependent receptor, plug domain"/>
    <property type="match status" value="1"/>
</dbReference>
<dbReference type="InterPro" id="IPR012910">
    <property type="entry name" value="Plug_dom"/>
</dbReference>
<keyword evidence="9 10" id="KW-0998">Cell outer membrane</keyword>
<dbReference type="Gene3D" id="2.40.170.20">
    <property type="entry name" value="TonB-dependent receptor, beta-barrel domain"/>
    <property type="match status" value="1"/>
</dbReference>
<name>A0ABR6X3C2_9BURK</name>
<feature type="domain" description="TonB-dependent receptor plug" evidence="14">
    <location>
        <begin position="56"/>
        <end position="164"/>
    </location>
</feature>
<dbReference type="InterPro" id="IPR037066">
    <property type="entry name" value="Plug_dom_sf"/>
</dbReference>
<dbReference type="EMBL" id="JACOFW010000007">
    <property type="protein sequence ID" value="MBC3807345.1"/>
    <property type="molecule type" value="Genomic_DNA"/>
</dbReference>
<dbReference type="Pfam" id="PF07715">
    <property type="entry name" value="Plug"/>
    <property type="match status" value="1"/>
</dbReference>
<evidence type="ECO:0000256" key="11">
    <source>
        <dbReference type="RuleBase" id="RU003357"/>
    </source>
</evidence>
<feature type="signal peptide" evidence="12">
    <location>
        <begin position="1"/>
        <end position="30"/>
    </location>
</feature>
<organism evidence="15 16">
    <name type="scientific">Undibacterium seohonense</name>
    <dbReference type="NCBI Taxonomy" id="1344950"/>
    <lineage>
        <taxon>Bacteria</taxon>
        <taxon>Pseudomonadati</taxon>
        <taxon>Pseudomonadota</taxon>
        <taxon>Betaproteobacteria</taxon>
        <taxon>Burkholderiales</taxon>
        <taxon>Oxalobacteraceae</taxon>
        <taxon>Undibacterium</taxon>
    </lineage>
</organism>